<organism evidence="1">
    <name type="scientific">marine metagenome</name>
    <dbReference type="NCBI Taxonomy" id="408172"/>
    <lineage>
        <taxon>unclassified sequences</taxon>
        <taxon>metagenomes</taxon>
        <taxon>ecological metagenomes</taxon>
    </lineage>
</organism>
<accession>A0A381N848</accession>
<reference evidence="1" key="1">
    <citation type="submission" date="2018-05" db="EMBL/GenBank/DDBJ databases">
        <authorList>
            <person name="Lanie J.A."/>
            <person name="Ng W.-L."/>
            <person name="Kazmierczak K.M."/>
            <person name="Andrzejewski T.M."/>
            <person name="Davidsen T.M."/>
            <person name="Wayne K.J."/>
            <person name="Tettelin H."/>
            <person name="Glass J.I."/>
            <person name="Rusch D."/>
            <person name="Podicherti R."/>
            <person name="Tsui H.-C.T."/>
            <person name="Winkler M.E."/>
        </authorList>
    </citation>
    <scope>NUCLEOTIDE SEQUENCE</scope>
</reference>
<gene>
    <name evidence="1" type="ORF">METZ01_LOCUS2712</name>
</gene>
<evidence type="ECO:0000313" key="1">
    <source>
        <dbReference type="EMBL" id="SUZ49858.1"/>
    </source>
</evidence>
<proteinExistence type="predicted"/>
<protein>
    <submittedName>
        <fullName evidence="1">Uncharacterized protein</fullName>
    </submittedName>
</protein>
<dbReference type="AlphaFoldDB" id="A0A381N848"/>
<dbReference type="EMBL" id="UINC01000139">
    <property type="protein sequence ID" value="SUZ49858.1"/>
    <property type="molecule type" value="Genomic_DNA"/>
</dbReference>
<sequence length="38" mass="4378">MGIIINNNNFVFPKSIRFNDALQTLSKITANIITDYNY</sequence>
<name>A0A381N848_9ZZZZ</name>